<evidence type="ECO:0000256" key="9">
    <source>
        <dbReference type="SAM" id="MobiDB-lite"/>
    </source>
</evidence>
<reference evidence="13 14" key="1">
    <citation type="submission" date="2024-03" db="EMBL/GenBank/DDBJ databases">
        <title>A high-quality draft genome sequence of Diaporthe vaccinii, a causative agent of upright dieback and viscid rot disease in cranberry plants.</title>
        <authorList>
            <person name="Sarrasin M."/>
            <person name="Lang B.F."/>
            <person name="Burger G."/>
        </authorList>
    </citation>
    <scope>NUCLEOTIDE SEQUENCE [LARGE SCALE GENOMIC DNA]</scope>
    <source>
        <strain evidence="13 14">IS7</strain>
    </source>
</reference>
<feature type="active site" description="Proton acceptor; for dehydratase activity" evidence="8">
    <location>
        <position position="1022"/>
    </location>
</feature>
<dbReference type="PROSITE" id="PS50075">
    <property type="entry name" value="CARRIER"/>
    <property type="match status" value="1"/>
</dbReference>
<dbReference type="InterPro" id="IPR036291">
    <property type="entry name" value="NAD(P)-bd_dom_sf"/>
</dbReference>
<dbReference type="Pfam" id="PF08242">
    <property type="entry name" value="Methyltransf_12"/>
    <property type="match status" value="1"/>
</dbReference>
<evidence type="ECO:0000256" key="2">
    <source>
        <dbReference type="ARBA" id="ARBA00022553"/>
    </source>
</evidence>
<dbReference type="SMART" id="SM00829">
    <property type="entry name" value="PKS_ER"/>
    <property type="match status" value="1"/>
</dbReference>
<dbReference type="InterPro" id="IPR057326">
    <property type="entry name" value="KR_dom"/>
</dbReference>
<dbReference type="InterPro" id="IPR001227">
    <property type="entry name" value="Ac_transferase_dom_sf"/>
</dbReference>
<dbReference type="CDD" id="cd02440">
    <property type="entry name" value="AdoMet_MTases"/>
    <property type="match status" value="1"/>
</dbReference>
<dbReference type="Pfam" id="PF14765">
    <property type="entry name" value="PS-DH"/>
    <property type="match status" value="1"/>
</dbReference>
<dbReference type="Pfam" id="PF00698">
    <property type="entry name" value="Acyl_transf_1"/>
    <property type="match status" value="1"/>
</dbReference>
<dbReference type="InterPro" id="IPR009081">
    <property type="entry name" value="PP-bd_ACP"/>
</dbReference>
<dbReference type="InterPro" id="IPR011032">
    <property type="entry name" value="GroES-like_sf"/>
</dbReference>
<evidence type="ECO:0000259" key="12">
    <source>
        <dbReference type="PROSITE" id="PS52019"/>
    </source>
</evidence>
<dbReference type="SUPFAM" id="SSF52151">
    <property type="entry name" value="FabD/lysophospholipase-like"/>
    <property type="match status" value="1"/>
</dbReference>
<feature type="domain" description="PKS/mFAS DH" evidence="12">
    <location>
        <begin position="990"/>
        <end position="1304"/>
    </location>
</feature>
<evidence type="ECO:0000256" key="7">
    <source>
        <dbReference type="ARBA" id="ARBA00023315"/>
    </source>
</evidence>
<proteinExistence type="predicted"/>
<dbReference type="InterPro" id="IPR036736">
    <property type="entry name" value="ACP-like_sf"/>
</dbReference>
<comment type="caution">
    <text evidence="13">The sequence shown here is derived from an EMBL/GenBank/DDBJ whole genome shotgun (WGS) entry which is preliminary data.</text>
</comment>
<dbReference type="Gene3D" id="3.40.366.10">
    <property type="entry name" value="Malonyl-Coenzyme A Acyl Carrier Protein, domain 2"/>
    <property type="match status" value="1"/>
</dbReference>
<dbReference type="Pfam" id="PF13602">
    <property type="entry name" value="ADH_zinc_N_2"/>
    <property type="match status" value="1"/>
</dbReference>
<keyword evidence="4" id="KW-0521">NADP</keyword>
<dbReference type="SUPFAM" id="SSF51735">
    <property type="entry name" value="NAD(P)-binding Rossmann-fold domains"/>
    <property type="match status" value="3"/>
</dbReference>
<dbReference type="InterPro" id="IPR049551">
    <property type="entry name" value="PKS_DH_C"/>
</dbReference>
<feature type="region of interest" description="N-terminal hotdog fold" evidence="8">
    <location>
        <begin position="990"/>
        <end position="1124"/>
    </location>
</feature>
<keyword evidence="1" id="KW-0596">Phosphopantetheine</keyword>
<dbReference type="InterPro" id="IPR049900">
    <property type="entry name" value="PKS_mFAS_DH"/>
</dbReference>
<dbReference type="Gene3D" id="3.40.50.720">
    <property type="entry name" value="NAD(P)-binding Rossmann-like Domain"/>
    <property type="match status" value="3"/>
</dbReference>
<dbReference type="InterPro" id="IPR049552">
    <property type="entry name" value="PKS_DH_N"/>
</dbReference>
<evidence type="ECO:0000256" key="3">
    <source>
        <dbReference type="ARBA" id="ARBA00022679"/>
    </source>
</evidence>
<dbReference type="Gene3D" id="3.40.50.150">
    <property type="entry name" value="Vaccinia Virus protein VP39"/>
    <property type="match status" value="1"/>
</dbReference>
<dbReference type="SMART" id="SM00823">
    <property type="entry name" value="PKS_PP"/>
    <property type="match status" value="1"/>
</dbReference>
<dbReference type="InterPro" id="IPR014030">
    <property type="entry name" value="Ketoacyl_synth_N"/>
</dbReference>
<dbReference type="CDD" id="cd05274">
    <property type="entry name" value="KR_FAS_SDR_x"/>
    <property type="match status" value="1"/>
</dbReference>
<feature type="region of interest" description="Disordered" evidence="9">
    <location>
        <begin position="447"/>
        <end position="471"/>
    </location>
</feature>
<dbReference type="InterPro" id="IPR020843">
    <property type="entry name" value="ER"/>
</dbReference>
<evidence type="ECO:0000313" key="13">
    <source>
        <dbReference type="EMBL" id="KAL2276656.1"/>
    </source>
</evidence>
<dbReference type="SUPFAM" id="SSF47336">
    <property type="entry name" value="ACP-like"/>
    <property type="match status" value="1"/>
</dbReference>
<dbReference type="Pfam" id="PF23114">
    <property type="entry name" value="NAD-bd_HRPKS_sdrA"/>
    <property type="match status" value="1"/>
</dbReference>
<keyword evidence="7" id="KW-0012">Acyltransferase</keyword>
<dbReference type="EMBL" id="JBAWTH010000109">
    <property type="protein sequence ID" value="KAL2276656.1"/>
    <property type="molecule type" value="Genomic_DNA"/>
</dbReference>
<dbReference type="InterPro" id="IPR042104">
    <property type="entry name" value="PKS_dehydratase_sf"/>
</dbReference>
<dbReference type="Pfam" id="PF02801">
    <property type="entry name" value="Ketoacyl-synt_C"/>
    <property type="match status" value="1"/>
</dbReference>
<dbReference type="Gene3D" id="3.30.70.3290">
    <property type="match status" value="1"/>
</dbReference>
<dbReference type="SUPFAM" id="SSF55048">
    <property type="entry name" value="Probable ACP-binding domain of malonyl-CoA ACP transacylase"/>
    <property type="match status" value="1"/>
</dbReference>
<dbReference type="SUPFAM" id="SSF50129">
    <property type="entry name" value="GroES-like"/>
    <property type="match status" value="1"/>
</dbReference>
<dbReference type="Gene3D" id="3.90.180.10">
    <property type="entry name" value="Medium-chain alcohol dehydrogenases, catalytic domain"/>
    <property type="match status" value="1"/>
</dbReference>
<feature type="active site" description="Proton donor; for dehydratase activity" evidence="8">
    <location>
        <position position="1216"/>
    </location>
</feature>
<keyword evidence="3" id="KW-0808">Transferase</keyword>
<dbReference type="InterPro" id="IPR016035">
    <property type="entry name" value="Acyl_Trfase/lysoPLipase"/>
</dbReference>
<keyword evidence="5" id="KW-0560">Oxidoreductase</keyword>
<dbReference type="SUPFAM" id="SSF53901">
    <property type="entry name" value="Thiolase-like"/>
    <property type="match status" value="1"/>
</dbReference>
<dbReference type="SMART" id="SM00825">
    <property type="entry name" value="PKS_KS"/>
    <property type="match status" value="1"/>
</dbReference>
<dbReference type="PROSITE" id="PS00012">
    <property type="entry name" value="PHOSPHOPANTETHEINE"/>
    <property type="match status" value="1"/>
</dbReference>
<dbReference type="InterPro" id="IPR006162">
    <property type="entry name" value="Ppantetheine_attach_site"/>
</dbReference>
<dbReference type="InterPro" id="IPR020841">
    <property type="entry name" value="PKS_Beta-ketoAc_synthase_dom"/>
</dbReference>
<dbReference type="InterPro" id="IPR020807">
    <property type="entry name" value="PKS_DH"/>
</dbReference>
<dbReference type="Pfam" id="PF21089">
    <property type="entry name" value="PKS_DH_N"/>
    <property type="match status" value="1"/>
</dbReference>
<keyword evidence="14" id="KW-1185">Reference proteome</keyword>
<feature type="region of interest" description="C-terminal hotdog fold" evidence="8">
    <location>
        <begin position="1148"/>
        <end position="1304"/>
    </location>
</feature>
<sequence length="2589" mass="281499">MDEPIAIIGVDARLPGDGDTAESFYESLLAGRSARSEIPPERFAIDSFWHPEAERTGSTRARHAHFVRGSIAAFDAPFFSITPAEANGMDPQQRGMLESVYKALENAGIPIPKAAGSQTGVYVGCFAYDYNDIIVKDLDLPSKYAATGTVASMLSNRVSWFFDFRGPSITVDTACSSSLVAAHEACMSLKLREIDMAVVGGCNLMLSPEMTLKLDAAGVLGPDGKSYSFDHRGNGYARGEGFGTLVLKRVSDAVRDGDVIRAVIRNSSTNQDGKSPGITQPTKAGQAALIKHVYKRAGLDPSVTRFFEAHGTGTQVGDPIEASAIAEIFASHRSPDEPLYVGALKSNVGHLEGAAGVAAIIKGVFTLEKGVIPPNIWFEKANPKIKDSWHLNFPTEATPWPQAGLRRMSINSFGIGGSNAHVVMDDALHFLQQYRLVGNHRTVVTPGSRDVRQQPHINGHSSGTNGVNGTNGTIGGHRRTDSGIDMGVNDNADVARSQLFVLSTNDQEGVSRMRDALEGYLASKSLENSIAAEERLLKDLSHTLASKRTHHAWRAFTTADSPSALQNTLKGISSAARIKSQPRLAFVFTGQGAQWPAMGIELMAYPVFQESILSADRYLNDLGCSWSLSYELSKHAGSRVDDPEFCQPICTALQIALVDLLASWGIFPHAITGHSSGEVAGAYAAGAISREAAWKVAHFRGKLSSKLIRSGSLPQTSMAAVGLDTKATWAAIERVNQMGDQGTLEIACMNSWQSHTVSGDSKKINTLVEMLNQEKVFARKLNVEIAYHSQYMKAIADEYLEAMGELEAGTSQNRFKATFFSSTRGSSISLAELRKPSYWVANLVSPVRFCESVTELLKDSVEDPKINGYTKTKPAPSALITDILEIGPHAALKGPLANISKQISSRDAISYHSMLKRKSPAVQTALEAAGSLFCQGYEVDLSAVNEAGGSDGHKPLMLIDLPSYPFNHSKEYWLESRLSKNFRLRPAGRHDLLGVTIADWNKSNATWRNYIRLSENPWIEDHKVAGDVLYPAAGMLVMAVEASRQISLESKVLKGFRFKNVSFHLALRVPDDAHGVETQFYLRPYRETSSPGSSTWNEFQLWSFNDGEWREHCRGLVQSEYEEEKTNSELMVQEQCRKVVQDAQQACTADIAVDKVYRKLKQSGLDFGPTFRTLDNIRLSQDLALFARVNSPLSKIQEVMPSHYVQPHLVHPALLDGVVHANIAPLVSNSVGADQPRVPVYAESIWVSASPEAHNAYLVVTAQPSARSETETESSFTAVSPETNLPSVYASGLIFKTLPGGASQDAAESLHDAFNVEWKPDPALVSEKQASKAFGVPMAAGENPSDWMEDCEALCLAYIRRFLDSITKDRIGRMEEHHLKYVSWMEHIARQTTDRTVSGIEDLEDKVRSRATPEGVLIIAVGQALEEMLGGPLNPLDVIFKDKIAENVYRYGMGSQRCYEHLCSYVDALAHKNPAMQILEIGAGTGGATRPVMETLTAQGKRYDKYCFTDISPSFFEQAKDTIFKDQLDSADFRVLNVENDPLEQGFVAGRYDLILAANVLHATKKIDVTLSNAKRLLKPGGKLLLYEITNIEVLLSHFCFGTLPGWWLSEDKDRRWGPLMSPEGWRYHLSQSGFTGLDAVFQDFPGSAHQMSSILVSGVPAENAAASITGPTYIVTDGLSAQQFDVARQISKALTANGSACDVTSLMALGEKDLNGTTCVVLAELKSSLFQDMTDSVFSSIKRMTSQCKSLLWVTKGGDAFAPAPDMEPVTGLARVARSERPGFQFVTLSFDQSEAPGTIVEQCVRALSASQNDNENSFRVSGGVPYVPRLVKAEYLADHIRSQTAALDVVQNALGGEASRSLVLRVGTPGQLESLRFEDDLLRETPLAADEVEFETKACGLTPVDLASVKGRVKEAPFGLEASGIVTRAGPASKFKAGDRVFGLALNGALKTHVRSSDGFMAKLPDRLSWAEAASIPVAYTTAYSVLHEMGSIRKGDKVLVHSSASSLSQAAVRLAQLAGGEVFVSVDGEAQRSLFATTYNIPQDHILSARDTTFKAVIHQMTQGRGVDTVLNSVGSDLLTEIVACVAPFGRLVDLSPAGDNANARISLSDLQQKNIRYETFDLKYRALNDPVRTQRSFQGMVEQLLLRGPESTIQRTPISTYAFSQLADAFRQMQSGTQVEKLVLEPHDQDIVPVLSRRVPACQLEPNATYVIAGGLGGLGRSVARWMAGRGAKNLILLSRRGPVQDAAKQLVKELELTCDNVVTPACDVTDSEALRDVIEKCSATMPPVRGCIQGSMVLKDNRLEDMTLDEWNDAVRPKANASWNLHDVLGRSLDFFIILSSTVGITGGPEQANYAAGNTFQDALARHMASQGAHAVSLDLPIIRGVGYVEERPELLDHLRAMGWAFMEENEFHATLDYHCRPTEGPVPLVRSQVLPRFWLPQQTAADGHELPAWRLDPLFNHLAVSSSATTAAAEGTTDAKKSVNHAALLTAAKSPEEAEKVVLEALLLKLSRVLSVDVSNLDAGKPLHAYGVDSLVAVELRSWIAKELKAEVSVFDMTNASSISQVATTAAEKSKLAVKGGGD</sequence>
<feature type="domain" description="Carrier" evidence="10">
    <location>
        <begin position="2503"/>
        <end position="2580"/>
    </location>
</feature>
<dbReference type="SMART" id="SM00826">
    <property type="entry name" value="PKS_DH"/>
    <property type="match status" value="1"/>
</dbReference>
<dbReference type="Proteomes" id="UP001600888">
    <property type="component" value="Unassembled WGS sequence"/>
</dbReference>
<dbReference type="Pfam" id="PF00109">
    <property type="entry name" value="ketoacyl-synt"/>
    <property type="match status" value="1"/>
</dbReference>
<dbReference type="InterPro" id="IPR014043">
    <property type="entry name" value="Acyl_transferase_dom"/>
</dbReference>
<dbReference type="InterPro" id="IPR016039">
    <property type="entry name" value="Thiolase-like"/>
</dbReference>
<feature type="domain" description="Ketosynthase family 3 (KS3)" evidence="11">
    <location>
        <begin position="2"/>
        <end position="426"/>
    </location>
</feature>
<dbReference type="SMART" id="SM00822">
    <property type="entry name" value="PKS_KR"/>
    <property type="match status" value="1"/>
</dbReference>
<dbReference type="PROSITE" id="PS52004">
    <property type="entry name" value="KS3_2"/>
    <property type="match status" value="1"/>
</dbReference>
<dbReference type="PANTHER" id="PTHR43775">
    <property type="entry name" value="FATTY ACID SYNTHASE"/>
    <property type="match status" value="1"/>
</dbReference>
<evidence type="ECO:0000256" key="8">
    <source>
        <dbReference type="PROSITE-ProRule" id="PRU01363"/>
    </source>
</evidence>
<dbReference type="CDD" id="cd05195">
    <property type="entry name" value="enoyl_red"/>
    <property type="match status" value="1"/>
</dbReference>
<dbReference type="InterPro" id="IPR014031">
    <property type="entry name" value="Ketoacyl_synth_C"/>
</dbReference>
<dbReference type="PANTHER" id="PTHR43775:SF29">
    <property type="entry name" value="ASPERFURANONE POLYKETIDE SYNTHASE AFOG-RELATED"/>
    <property type="match status" value="1"/>
</dbReference>
<dbReference type="InterPro" id="IPR016036">
    <property type="entry name" value="Malonyl_transacylase_ACP-bd"/>
</dbReference>
<dbReference type="SMART" id="SM00827">
    <property type="entry name" value="PKS_AT"/>
    <property type="match status" value="1"/>
</dbReference>
<dbReference type="Pfam" id="PF16197">
    <property type="entry name" value="KAsynt_C_assoc"/>
    <property type="match status" value="1"/>
</dbReference>
<dbReference type="Gene3D" id="1.10.1200.10">
    <property type="entry name" value="ACP-like"/>
    <property type="match status" value="1"/>
</dbReference>
<dbReference type="PROSITE" id="PS52019">
    <property type="entry name" value="PKS_MFAS_DH"/>
    <property type="match status" value="1"/>
</dbReference>
<name>A0ABR4E2P2_9PEZI</name>
<dbReference type="Pfam" id="PF23297">
    <property type="entry name" value="ACP_SdgA_C"/>
    <property type="match status" value="1"/>
</dbReference>
<dbReference type="CDD" id="cd00833">
    <property type="entry name" value="PKS"/>
    <property type="match status" value="1"/>
</dbReference>
<dbReference type="Pfam" id="PF08659">
    <property type="entry name" value="KR"/>
    <property type="match status" value="1"/>
</dbReference>
<evidence type="ECO:0000256" key="6">
    <source>
        <dbReference type="ARBA" id="ARBA00023268"/>
    </source>
</evidence>
<dbReference type="Gene3D" id="3.10.129.110">
    <property type="entry name" value="Polyketide synthase dehydratase"/>
    <property type="match status" value="1"/>
</dbReference>
<dbReference type="InterPro" id="IPR056501">
    <property type="entry name" value="NAD-bd_HRPKS_sdrA"/>
</dbReference>
<dbReference type="InterPro" id="IPR013968">
    <property type="entry name" value="PKS_KR"/>
</dbReference>
<protein>
    <submittedName>
        <fullName evidence="13">Uncharacterized protein</fullName>
    </submittedName>
</protein>
<dbReference type="SUPFAM" id="SSF53335">
    <property type="entry name" value="S-adenosyl-L-methionine-dependent methyltransferases"/>
    <property type="match status" value="1"/>
</dbReference>
<dbReference type="InterPro" id="IPR013217">
    <property type="entry name" value="Methyltransf_12"/>
</dbReference>
<evidence type="ECO:0000259" key="11">
    <source>
        <dbReference type="PROSITE" id="PS52004"/>
    </source>
</evidence>
<gene>
    <name evidence="13" type="ORF">FJTKL_00478</name>
</gene>
<dbReference type="InterPro" id="IPR029063">
    <property type="entry name" value="SAM-dependent_MTases_sf"/>
</dbReference>
<dbReference type="Gene3D" id="3.40.47.10">
    <property type="match status" value="1"/>
</dbReference>
<organism evidence="13 14">
    <name type="scientific">Diaporthe vaccinii</name>
    <dbReference type="NCBI Taxonomy" id="105482"/>
    <lineage>
        <taxon>Eukaryota</taxon>
        <taxon>Fungi</taxon>
        <taxon>Dikarya</taxon>
        <taxon>Ascomycota</taxon>
        <taxon>Pezizomycotina</taxon>
        <taxon>Sordariomycetes</taxon>
        <taxon>Sordariomycetidae</taxon>
        <taxon>Diaporthales</taxon>
        <taxon>Diaporthaceae</taxon>
        <taxon>Diaporthe</taxon>
        <taxon>Diaporthe eres species complex</taxon>
    </lineage>
</organism>
<keyword evidence="2" id="KW-0597">Phosphoprotein</keyword>
<dbReference type="InterPro" id="IPR032821">
    <property type="entry name" value="PKS_assoc"/>
</dbReference>
<evidence type="ECO:0000259" key="10">
    <source>
        <dbReference type="PROSITE" id="PS50075"/>
    </source>
</evidence>
<evidence type="ECO:0000256" key="1">
    <source>
        <dbReference type="ARBA" id="ARBA00022450"/>
    </source>
</evidence>
<keyword evidence="6" id="KW-0511">Multifunctional enzyme</keyword>
<evidence type="ECO:0000313" key="14">
    <source>
        <dbReference type="Proteomes" id="UP001600888"/>
    </source>
</evidence>
<feature type="compositionally biased region" description="Low complexity" evidence="9">
    <location>
        <begin position="458"/>
        <end position="471"/>
    </location>
</feature>
<evidence type="ECO:0000256" key="4">
    <source>
        <dbReference type="ARBA" id="ARBA00022857"/>
    </source>
</evidence>
<dbReference type="InterPro" id="IPR020806">
    <property type="entry name" value="PKS_PP-bd"/>
</dbReference>
<evidence type="ECO:0000256" key="5">
    <source>
        <dbReference type="ARBA" id="ARBA00023002"/>
    </source>
</evidence>
<dbReference type="InterPro" id="IPR050091">
    <property type="entry name" value="PKS_NRPS_Biosynth_Enz"/>
</dbReference>
<accession>A0ABR4E2P2</accession>